<proteinExistence type="inferred from homology"/>
<dbReference type="Ensembl" id="ENSCRFT00000011599.1">
    <property type="protein sequence ID" value="ENSCRFP00000011205.1"/>
    <property type="gene ID" value="ENSCRFG00000008695.1"/>
</dbReference>
<feature type="transmembrane region" description="Helical" evidence="13">
    <location>
        <begin position="241"/>
        <end position="262"/>
    </location>
</feature>
<evidence type="ECO:0000256" key="1">
    <source>
        <dbReference type="ARBA" id="ARBA00004651"/>
    </source>
</evidence>
<organism evidence="14 15">
    <name type="scientific">Cyanoderma ruficeps</name>
    <name type="common">rufous-capped babbler</name>
    <dbReference type="NCBI Taxonomy" id="181631"/>
    <lineage>
        <taxon>Eukaryota</taxon>
        <taxon>Metazoa</taxon>
        <taxon>Chordata</taxon>
        <taxon>Craniata</taxon>
        <taxon>Vertebrata</taxon>
        <taxon>Euteleostomi</taxon>
        <taxon>Archelosauria</taxon>
        <taxon>Archosauria</taxon>
        <taxon>Dinosauria</taxon>
        <taxon>Saurischia</taxon>
        <taxon>Theropoda</taxon>
        <taxon>Coelurosauria</taxon>
        <taxon>Aves</taxon>
        <taxon>Neognathae</taxon>
        <taxon>Neoaves</taxon>
        <taxon>Telluraves</taxon>
        <taxon>Australaves</taxon>
        <taxon>Passeriformes</taxon>
        <taxon>Sylvioidea</taxon>
        <taxon>Timaliidae</taxon>
        <taxon>Cyanoderma</taxon>
    </lineage>
</organism>
<evidence type="ECO:0000256" key="6">
    <source>
        <dbReference type="ARBA" id="ARBA00022989"/>
    </source>
</evidence>
<evidence type="ECO:0000256" key="8">
    <source>
        <dbReference type="ARBA" id="ARBA00023136"/>
    </source>
</evidence>
<evidence type="ECO:0000256" key="3">
    <source>
        <dbReference type="ARBA" id="ARBA00022448"/>
    </source>
</evidence>
<evidence type="ECO:0000313" key="15">
    <source>
        <dbReference type="Proteomes" id="UP000694396"/>
    </source>
</evidence>
<sequence>MGPARADYLAPWWAAWLHGLPHRGPNLQPVPSAFRPQDPDYQQSLLFLGLVAAVCLGLNLLFLTVYLICLCCCKRDQDPETKRPHSCCVTWMAVTAGLICCAAVGIGFYGNSETNDGVFQLLYALDHANQTLTGIDSLVASTTLQMQGALEQHLARLNELLASRGDYVQTLKFTQQLAGSIVLQLQGLPAWRGVSADLTELSGQVAYVEYYRWLAYLLFFILVLTVCLLACLGLAKHSRCLLVMMLCCGLLMLVLSWASMAVDTAAAVGTSDFCVAPDKFIMNQTDDEISAGENLLGVQQLLNSSETSLHQLTALLDCRGLHKDYLDGLIGICYDGVEGLLYLGLFSLLAAAAFSTVICAAPRAWRDRDYDDMDEEDPFNPQARRIATHRPPRGQLRSFCSYSSSLGSQSSLHPPAQTVSNAPVSEYMNQAVLFGGNPRYENVPLIGRGSPPPTYSPSMRATYLAVTDEHVRHRGDFSA</sequence>
<keyword evidence="5 13" id="KW-0812">Transmembrane</keyword>
<feature type="transmembrane region" description="Helical" evidence="13">
    <location>
        <begin position="340"/>
        <end position="361"/>
    </location>
</feature>
<evidence type="ECO:0000256" key="4">
    <source>
        <dbReference type="ARBA" id="ARBA00022475"/>
    </source>
</evidence>
<evidence type="ECO:0000256" key="12">
    <source>
        <dbReference type="ARBA" id="ARBA00023303"/>
    </source>
</evidence>
<evidence type="ECO:0000313" key="14">
    <source>
        <dbReference type="Ensembl" id="ENSCRFP00000011205.1"/>
    </source>
</evidence>
<dbReference type="Proteomes" id="UP000694396">
    <property type="component" value="Unplaced"/>
</dbReference>
<dbReference type="GO" id="GO:0005229">
    <property type="term" value="F:intracellularly calcium-gated chloride channel activity"/>
    <property type="evidence" value="ECO:0007669"/>
    <property type="project" value="TreeGrafter"/>
</dbReference>
<dbReference type="GO" id="GO:0034707">
    <property type="term" value="C:chloride channel complex"/>
    <property type="evidence" value="ECO:0007669"/>
    <property type="project" value="UniProtKB-UniRule"/>
</dbReference>
<evidence type="ECO:0000256" key="11">
    <source>
        <dbReference type="ARBA" id="ARBA00023214"/>
    </source>
</evidence>
<feature type="transmembrane region" description="Helical" evidence="13">
    <location>
        <begin position="89"/>
        <end position="109"/>
    </location>
</feature>
<evidence type="ECO:0000256" key="9">
    <source>
        <dbReference type="ARBA" id="ARBA00023173"/>
    </source>
</evidence>
<comment type="function">
    <text evidence="13">Probable chloride channel.</text>
</comment>
<keyword evidence="11 13" id="KW-0868">Chloride</keyword>
<dbReference type="CDD" id="cd07912">
    <property type="entry name" value="Tweety_N"/>
    <property type="match status" value="1"/>
</dbReference>
<dbReference type="AlphaFoldDB" id="A0A8C3QTR7"/>
<evidence type="ECO:0000256" key="2">
    <source>
        <dbReference type="ARBA" id="ARBA00009849"/>
    </source>
</evidence>
<dbReference type="GO" id="GO:0072320">
    <property type="term" value="F:volume-sensitive chloride channel activity"/>
    <property type="evidence" value="ECO:0007669"/>
    <property type="project" value="TreeGrafter"/>
</dbReference>
<evidence type="ECO:0000256" key="13">
    <source>
        <dbReference type="RuleBase" id="RU361114"/>
    </source>
</evidence>
<keyword evidence="7 13" id="KW-0406">Ion transport</keyword>
<comment type="similarity">
    <text evidence="2 13">Belongs to the tweety family.</text>
</comment>
<name>A0A8C3QTR7_9PASS</name>
<reference evidence="14" key="1">
    <citation type="submission" date="2025-08" db="UniProtKB">
        <authorList>
            <consortium name="Ensembl"/>
        </authorList>
    </citation>
    <scope>IDENTIFICATION</scope>
</reference>
<dbReference type="GO" id="GO:0005886">
    <property type="term" value="C:plasma membrane"/>
    <property type="evidence" value="ECO:0007669"/>
    <property type="project" value="UniProtKB-SubCell"/>
</dbReference>
<keyword evidence="15" id="KW-1185">Reference proteome</keyword>
<dbReference type="Pfam" id="PF04906">
    <property type="entry name" value="Tweety"/>
    <property type="match status" value="2"/>
</dbReference>
<evidence type="ECO:0000256" key="7">
    <source>
        <dbReference type="ARBA" id="ARBA00023065"/>
    </source>
</evidence>
<feature type="transmembrane region" description="Helical" evidence="13">
    <location>
        <begin position="45"/>
        <end position="68"/>
    </location>
</feature>
<keyword evidence="3 13" id="KW-0813">Transport</keyword>
<reference evidence="14" key="2">
    <citation type="submission" date="2025-09" db="UniProtKB">
        <authorList>
            <consortium name="Ensembl"/>
        </authorList>
    </citation>
    <scope>IDENTIFICATION</scope>
</reference>
<evidence type="ECO:0000256" key="5">
    <source>
        <dbReference type="ARBA" id="ARBA00022692"/>
    </source>
</evidence>
<keyword evidence="9 13" id="KW-0869">Chloride channel</keyword>
<keyword evidence="8 13" id="KW-0472">Membrane</keyword>
<keyword evidence="4" id="KW-1003">Cell membrane</keyword>
<accession>A0A8C3QTR7</accession>
<comment type="subcellular location">
    <subcellularLocation>
        <location evidence="1 13">Cell membrane</location>
        <topology evidence="1 13">Multi-pass membrane protein</topology>
    </subcellularLocation>
</comment>
<dbReference type="PANTHER" id="PTHR12424">
    <property type="entry name" value="TWEETY-RELATED"/>
    <property type="match status" value="1"/>
</dbReference>
<dbReference type="InterPro" id="IPR006990">
    <property type="entry name" value="Tweety"/>
</dbReference>
<keyword evidence="10" id="KW-0325">Glycoprotein</keyword>
<evidence type="ECO:0000256" key="10">
    <source>
        <dbReference type="ARBA" id="ARBA00023180"/>
    </source>
</evidence>
<dbReference type="PANTHER" id="PTHR12424:SF6">
    <property type="entry name" value="PROTEIN TWEETY HOMOLOG 2"/>
    <property type="match status" value="1"/>
</dbReference>
<keyword evidence="12 13" id="KW-0407">Ion channel</keyword>
<protein>
    <recommendedName>
        <fullName evidence="13">Protein tweety homolog</fullName>
    </recommendedName>
</protein>
<keyword evidence="6 13" id="KW-1133">Transmembrane helix</keyword>
<feature type="transmembrane region" description="Helical" evidence="13">
    <location>
        <begin position="213"/>
        <end position="234"/>
    </location>
</feature>